<dbReference type="InterPro" id="IPR019775">
    <property type="entry name" value="WD40_repeat_CS"/>
</dbReference>
<accession>A0A0C3NF79</accession>
<dbReference type="InterPro" id="IPR015943">
    <property type="entry name" value="WD40/YVTN_repeat-like_dom_sf"/>
</dbReference>
<dbReference type="SMART" id="SM00320">
    <property type="entry name" value="WD40"/>
    <property type="match status" value="2"/>
</dbReference>
<feature type="repeat" description="WD" evidence="3">
    <location>
        <begin position="182"/>
        <end position="208"/>
    </location>
</feature>
<dbReference type="STRING" id="870435.A0A0C3NF79"/>
<evidence type="ECO:0000313" key="5">
    <source>
        <dbReference type="Proteomes" id="UP000054217"/>
    </source>
</evidence>
<dbReference type="PROSITE" id="PS50294">
    <property type="entry name" value="WD_REPEATS_REGION"/>
    <property type="match status" value="2"/>
</dbReference>
<dbReference type="InterPro" id="IPR036322">
    <property type="entry name" value="WD40_repeat_dom_sf"/>
</dbReference>
<dbReference type="Pfam" id="PF00400">
    <property type="entry name" value="WD40"/>
    <property type="match status" value="2"/>
</dbReference>
<dbReference type="Gene3D" id="2.130.10.10">
    <property type="entry name" value="YVTN repeat-like/Quinoprotein amine dehydrogenase"/>
    <property type="match status" value="1"/>
</dbReference>
<name>A0A0C3NF79_PISTI</name>
<keyword evidence="2" id="KW-0677">Repeat</keyword>
<protein>
    <submittedName>
        <fullName evidence="4">Uncharacterized protein</fullName>
    </submittedName>
</protein>
<organism evidence="4 5">
    <name type="scientific">Pisolithus tinctorius Marx 270</name>
    <dbReference type="NCBI Taxonomy" id="870435"/>
    <lineage>
        <taxon>Eukaryota</taxon>
        <taxon>Fungi</taxon>
        <taxon>Dikarya</taxon>
        <taxon>Basidiomycota</taxon>
        <taxon>Agaricomycotina</taxon>
        <taxon>Agaricomycetes</taxon>
        <taxon>Agaricomycetidae</taxon>
        <taxon>Boletales</taxon>
        <taxon>Sclerodermatineae</taxon>
        <taxon>Pisolithaceae</taxon>
        <taxon>Pisolithus</taxon>
    </lineage>
</organism>
<dbReference type="Proteomes" id="UP000054217">
    <property type="component" value="Unassembled WGS sequence"/>
</dbReference>
<sequence>WPQHLQKVAFDSTLAVLVKGIVGSEKILFWLEVMSLLGMVGKGASALATVATWVEGQEGLKDTLALVEDGVKFIQNFGSAMVYSIPHLCVSALPFIPPNGLLSTVVMPKFCGLAAVATGGLKGWPVAQLLLHGHTSWASSVAFSPDGKRIVSGSLDKTVRVWDVEGGAQIGGPLEGHRDVVVNLVAFSPDGKRIVSGSGDMAVRVWDVGGVQIGNPLEGHTSRAYQLHSPLMGRGLSQAHRTRL</sequence>
<reference evidence="4 5" key="1">
    <citation type="submission" date="2014-04" db="EMBL/GenBank/DDBJ databases">
        <authorList>
            <consortium name="DOE Joint Genome Institute"/>
            <person name="Kuo A."/>
            <person name="Kohler A."/>
            <person name="Costa M.D."/>
            <person name="Nagy L.G."/>
            <person name="Floudas D."/>
            <person name="Copeland A."/>
            <person name="Barry K.W."/>
            <person name="Cichocki N."/>
            <person name="Veneault-Fourrey C."/>
            <person name="LaButti K."/>
            <person name="Lindquist E.A."/>
            <person name="Lipzen A."/>
            <person name="Lundell T."/>
            <person name="Morin E."/>
            <person name="Murat C."/>
            <person name="Sun H."/>
            <person name="Tunlid A."/>
            <person name="Henrissat B."/>
            <person name="Grigoriev I.V."/>
            <person name="Hibbett D.S."/>
            <person name="Martin F."/>
            <person name="Nordberg H.P."/>
            <person name="Cantor M.N."/>
            <person name="Hua S.X."/>
        </authorList>
    </citation>
    <scope>NUCLEOTIDE SEQUENCE [LARGE SCALE GENOMIC DNA]</scope>
    <source>
        <strain evidence="4 5">Marx 270</strain>
    </source>
</reference>
<dbReference type="PANTHER" id="PTHR19848:SF8">
    <property type="entry name" value="F-BOX AND WD REPEAT DOMAIN CONTAINING 7"/>
    <property type="match status" value="1"/>
</dbReference>
<dbReference type="PRINTS" id="PR00320">
    <property type="entry name" value="GPROTEINBRPT"/>
</dbReference>
<dbReference type="HOGENOM" id="CLU_000288_57_19_1"/>
<evidence type="ECO:0000256" key="3">
    <source>
        <dbReference type="PROSITE-ProRule" id="PRU00221"/>
    </source>
</evidence>
<feature type="non-terminal residue" evidence="4">
    <location>
        <position position="1"/>
    </location>
</feature>
<gene>
    <name evidence="4" type="ORF">M404DRAFT_939931</name>
</gene>
<proteinExistence type="predicted"/>
<dbReference type="InParanoid" id="A0A0C3NF79"/>
<evidence type="ECO:0000256" key="2">
    <source>
        <dbReference type="ARBA" id="ARBA00022737"/>
    </source>
</evidence>
<dbReference type="PROSITE" id="PS00678">
    <property type="entry name" value="WD_REPEATS_1"/>
    <property type="match status" value="2"/>
</dbReference>
<keyword evidence="1 3" id="KW-0853">WD repeat</keyword>
<dbReference type="OrthoDB" id="3267146at2759"/>
<evidence type="ECO:0000313" key="4">
    <source>
        <dbReference type="EMBL" id="KIN94405.1"/>
    </source>
</evidence>
<dbReference type="EMBL" id="KN832099">
    <property type="protein sequence ID" value="KIN94405.1"/>
    <property type="molecule type" value="Genomic_DNA"/>
</dbReference>
<reference evidence="5" key="2">
    <citation type="submission" date="2015-01" db="EMBL/GenBank/DDBJ databases">
        <title>Evolutionary Origins and Diversification of the Mycorrhizal Mutualists.</title>
        <authorList>
            <consortium name="DOE Joint Genome Institute"/>
            <consortium name="Mycorrhizal Genomics Consortium"/>
            <person name="Kohler A."/>
            <person name="Kuo A."/>
            <person name="Nagy L.G."/>
            <person name="Floudas D."/>
            <person name="Copeland A."/>
            <person name="Barry K.W."/>
            <person name="Cichocki N."/>
            <person name="Veneault-Fourrey C."/>
            <person name="LaButti K."/>
            <person name="Lindquist E.A."/>
            <person name="Lipzen A."/>
            <person name="Lundell T."/>
            <person name="Morin E."/>
            <person name="Murat C."/>
            <person name="Riley R."/>
            <person name="Ohm R."/>
            <person name="Sun H."/>
            <person name="Tunlid A."/>
            <person name="Henrissat B."/>
            <person name="Grigoriev I.V."/>
            <person name="Hibbett D.S."/>
            <person name="Martin F."/>
        </authorList>
    </citation>
    <scope>NUCLEOTIDE SEQUENCE [LARGE SCALE GENOMIC DNA]</scope>
    <source>
        <strain evidence="5">Marx 270</strain>
    </source>
</reference>
<dbReference type="AlphaFoldDB" id="A0A0C3NF79"/>
<dbReference type="PROSITE" id="PS50082">
    <property type="entry name" value="WD_REPEATS_2"/>
    <property type="match status" value="2"/>
</dbReference>
<dbReference type="InterPro" id="IPR001680">
    <property type="entry name" value="WD40_rpt"/>
</dbReference>
<dbReference type="InterPro" id="IPR020472">
    <property type="entry name" value="WD40_PAC1"/>
</dbReference>
<dbReference type="PANTHER" id="PTHR19848">
    <property type="entry name" value="WD40 REPEAT PROTEIN"/>
    <property type="match status" value="1"/>
</dbReference>
<keyword evidence="5" id="KW-1185">Reference proteome</keyword>
<feature type="repeat" description="WD" evidence="3">
    <location>
        <begin position="131"/>
        <end position="172"/>
    </location>
</feature>
<evidence type="ECO:0000256" key="1">
    <source>
        <dbReference type="ARBA" id="ARBA00022574"/>
    </source>
</evidence>
<dbReference type="SUPFAM" id="SSF50978">
    <property type="entry name" value="WD40 repeat-like"/>
    <property type="match status" value="1"/>
</dbReference>